<dbReference type="RefSeq" id="WP_209456920.1">
    <property type="nucleotide sequence ID" value="NZ_BAAACS010000011.1"/>
</dbReference>
<proteinExistence type="predicted"/>
<dbReference type="EMBL" id="JAGGJX010000003">
    <property type="protein sequence ID" value="MBP1855495.1"/>
    <property type="molecule type" value="Genomic_DNA"/>
</dbReference>
<accession>A0ABS4EC31</accession>
<evidence type="ECO:0000313" key="1">
    <source>
        <dbReference type="EMBL" id="MBP1855495.1"/>
    </source>
</evidence>
<reference evidence="1 2" key="1">
    <citation type="submission" date="2021-03" db="EMBL/GenBank/DDBJ databases">
        <title>Genomic Encyclopedia of Type Strains, Phase IV (KMG-IV): sequencing the most valuable type-strain genomes for metagenomic binning, comparative biology and taxonomic classification.</title>
        <authorList>
            <person name="Goeker M."/>
        </authorList>
    </citation>
    <scope>NUCLEOTIDE SEQUENCE [LARGE SCALE GENOMIC DNA]</scope>
    <source>
        <strain evidence="1 2">DSM 1289</strain>
    </source>
</reference>
<name>A0ABS4EC31_9FIRM</name>
<protein>
    <submittedName>
        <fullName evidence="1">Uncharacterized protein</fullName>
    </submittedName>
</protein>
<dbReference type="Proteomes" id="UP000767291">
    <property type="component" value="Unassembled WGS sequence"/>
</dbReference>
<sequence>MTKYKEISACLVAGGVTELISKGSISIDDKKKLTILKESLLLLAIN</sequence>
<keyword evidence="2" id="KW-1185">Reference proteome</keyword>
<evidence type="ECO:0000313" key="2">
    <source>
        <dbReference type="Proteomes" id="UP000767291"/>
    </source>
</evidence>
<gene>
    <name evidence="1" type="ORF">J2Z43_001890</name>
</gene>
<organism evidence="1 2">
    <name type="scientific">Metaclostridioides mangenotii</name>
    <dbReference type="NCBI Taxonomy" id="1540"/>
    <lineage>
        <taxon>Bacteria</taxon>
        <taxon>Bacillati</taxon>
        <taxon>Bacillota</taxon>
        <taxon>Clostridia</taxon>
        <taxon>Peptostreptococcales</taxon>
        <taxon>Peptostreptococcaceae</taxon>
        <taxon>Metaclostridioides</taxon>
    </lineage>
</organism>
<comment type="caution">
    <text evidence="1">The sequence shown here is derived from an EMBL/GenBank/DDBJ whole genome shotgun (WGS) entry which is preliminary data.</text>
</comment>